<protein>
    <recommendedName>
        <fullName evidence="7">Solute carrier family 40 member</fullName>
    </recommendedName>
</protein>
<evidence type="ECO:0000256" key="5">
    <source>
        <dbReference type="ARBA" id="ARBA00022989"/>
    </source>
</evidence>
<comment type="caution">
    <text evidence="7">Lacks conserved residue(s) required for the propagation of feature annotation.</text>
</comment>
<organism evidence="8 9">
    <name type="scientific">Acrobeloides nanus</name>
    <dbReference type="NCBI Taxonomy" id="290746"/>
    <lineage>
        <taxon>Eukaryota</taxon>
        <taxon>Metazoa</taxon>
        <taxon>Ecdysozoa</taxon>
        <taxon>Nematoda</taxon>
        <taxon>Chromadorea</taxon>
        <taxon>Rhabditida</taxon>
        <taxon>Tylenchina</taxon>
        <taxon>Cephalobomorpha</taxon>
        <taxon>Cephaloboidea</taxon>
        <taxon>Cephalobidae</taxon>
        <taxon>Acrobeloides</taxon>
    </lineage>
</organism>
<dbReference type="PANTHER" id="PTHR11660:SF57">
    <property type="entry name" value="SOLUTE CARRIER FAMILY 40 MEMBER"/>
    <property type="match status" value="1"/>
</dbReference>
<keyword evidence="7" id="KW-0406">Ion transport</keyword>
<keyword evidence="3 7" id="KW-0813">Transport</keyword>
<feature type="transmembrane region" description="Helical" evidence="7">
    <location>
        <begin position="282"/>
        <end position="301"/>
    </location>
</feature>
<name>A0A914C497_9BILA</name>
<proteinExistence type="inferred from homology"/>
<evidence type="ECO:0000256" key="1">
    <source>
        <dbReference type="ARBA" id="ARBA00004141"/>
    </source>
</evidence>
<evidence type="ECO:0000313" key="8">
    <source>
        <dbReference type="Proteomes" id="UP000887540"/>
    </source>
</evidence>
<evidence type="ECO:0000256" key="4">
    <source>
        <dbReference type="ARBA" id="ARBA00022692"/>
    </source>
</evidence>
<dbReference type="Gene3D" id="1.20.1250.20">
    <property type="entry name" value="MFS general substrate transporter like domains"/>
    <property type="match status" value="1"/>
</dbReference>
<sequence>MFQLEMPSLTFRLFYINYLFTCICDRLWMIAIAFFMTYFGGMLLVVISQFFGNILSMFLISYLGNWLDRKDRKDGILSVLAVNNWGVAISCGIMAICCILPSEATNLRMSLLILALISHSISRLAATCERIGLTKDWAVVLVKREQNKSLSDTNSTLTIIDQLSFVISPLIVSFMLKYLGYFISAFIIVGWNLFAWIVSRYLLVAIYDEIPELTKRAIKEDPKTNLIKIKSNKSNYGALLKTYARQKVAPAALGLSLLYMTVLSFDGVAISYGKIQGLPEDLIGGIRSFAALLSMSAAVIYRKMFGRPIHWFNWSNVSVWKCDSLFHFQLTFEKWSGNFMNAVRRVPVNGTIAASKLDDVDWSTWTINGKSMTSVLLFFTGLTIARIGLWIGDLCITQQMQESIPSNERGTVFGVQGSLNSFFSVAKDISLLLLPDPKVFGILIIMSTLFTFSGLVSYSYYLVKTTLTGDNGKPMISIEEAKAELIKEEPEND</sequence>
<dbReference type="InterPro" id="IPR009716">
    <property type="entry name" value="Ferroportin-1"/>
</dbReference>
<evidence type="ECO:0000256" key="3">
    <source>
        <dbReference type="ARBA" id="ARBA00022448"/>
    </source>
</evidence>
<comment type="subcellular location">
    <subcellularLocation>
        <location evidence="1 7">Membrane</location>
        <topology evidence="1 7">Multi-pass membrane protein</topology>
    </subcellularLocation>
</comment>
<dbReference type="Pfam" id="PF06963">
    <property type="entry name" value="FPN1"/>
    <property type="match status" value="1"/>
</dbReference>
<dbReference type="GO" id="GO:0005381">
    <property type="term" value="F:iron ion transmembrane transporter activity"/>
    <property type="evidence" value="ECO:0007669"/>
    <property type="project" value="UniProtKB-UniRule"/>
</dbReference>
<feature type="transmembrane region" description="Helical" evidence="7">
    <location>
        <begin position="42"/>
        <end position="64"/>
    </location>
</feature>
<feature type="transmembrane region" description="Helical" evidence="7">
    <location>
        <begin position="439"/>
        <end position="463"/>
    </location>
</feature>
<dbReference type="SUPFAM" id="SSF103473">
    <property type="entry name" value="MFS general substrate transporter"/>
    <property type="match status" value="1"/>
</dbReference>
<dbReference type="PANTHER" id="PTHR11660">
    <property type="entry name" value="SOLUTE CARRIER FAMILY 40 MEMBER"/>
    <property type="match status" value="1"/>
</dbReference>
<feature type="transmembrane region" description="Helical" evidence="7">
    <location>
        <begin position="76"/>
        <end position="102"/>
    </location>
</feature>
<feature type="transmembrane region" description="Helical" evidence="7">
    <location>
        <begin position="375"/>
        <end position="392"/>
    </location>
</feature>
<dbReference type="GO" id="GO:0016020">
    <property type="term" value="C:membrane"/>
    <property type="evidence" value="ECO:0007669"/>
    <property type="project" value="UniProtKB-SubCell"/>
</dbReference>
<evidence type="ECO:0000256" key="2">
    <source>
        <dbReference type="ARBA" id="ARBA00006279"/>
    </source>
</evidence>
<dbReference type="AlphaFoldDB" id="A0A914C497"/>
<comment type="similarity">
    <text evidence="2 7">Belongs to the ferroportin (FP) (TC 2.A.100) family. SLC40A subfamily.</text>
</comment>
<feature type="transmembrane region" description="Helical" evidence="7">
    <location>
        <begin position="248"/>
        <end position="270"/>
    </location>
</feature>
<keyword evidence="6 7" id="KW-0472">Membrane</keyword>
<keyword evidence="5 7" id="KW-1133">Transmembrane helix</keyword>
<accession>A0A914C497</accession>
<reference evidence="9" key="1">
    <citation type="submission" date="2022-11" db="UniProtKB">
        <authorList>
            <consortium name="WormBaseParasite"/>
        </authorList>
    </citation>
    <scope>IDENTIFICATION</scope>
</reference>
<evidence type="ECO:0000256" key="7">
    <source>
        <dbReference type="RuleBase" id="RU365065"/>
    </source>
</evidence>
<dbReference type="WBParaSite" id="ACRNAN_Path_260.g969.t2">
    <property type="protein sequence ID" value="ACRNAN_Path_260.g969.t2"/>
    <property type="gene ID" value="ACRNAN_Path_260.g969"/>
</dbReference>
<comment type="function">
    <text evidence="7">May be involved in iron transport and iron homeostasis.</text>
</comment>
<evidence type="ECO:0000313" key="9">
    <source>
        <dbReference type="WBParaSite" id="ACRNAN_Path_260.g969.t2"/>
    </source>
</evidence>
<evidence type="ECO:0000256" key="6">
    <source>
        <dbReference type="ARBA" id="ARBA00023136"/>
    </source>
</evidence>
<keyword evidence="4 7" id="KW-0812">Transmembrane</keyword>
<dbReference type="Proteomes" id="UP000887540">
    <property type="component" value="Unplaced"/>
</dbReference>
<keyword evidence="8" id="KW-1185">Reference proteome</keyword>
<feature type="transmembrane region" description="Helical" evidence="7">
    <location>
        <begin position="12"/>
        <end position="36"/>
    </location>
</feature>
<feature type="transmembrane region" description="Helical" evidence="7">
    <location>
        <begin position="178"/>
        <end position="198"/>
    </location>
</feature>
<dbReference type="InterPro" id="IPR036259">
    <property type="entry name" value="MFS_trans_sf"/>
</dbReference>